<organism evidence="4 5">
    <name type="scientific">Jeongeupia chitinilytica</name>
    <dbReference type="NCBI Taxonomy" id="1041641"/>
    <lineage>
        <taxon>Bacteria</taxon>
        <taxon>Pseudomonadati</taxon>
        <taxon>Pseudomonadota</taxon>
        <taxon>Betaproteobacteria</taxon>
        <taxon>Neisseriales</taxon>
        <taxon>Chitinibacteraceae</taxon>
        <taxon>Jeongeupia</taxon>
    </lineage>
</organism>
<evidence type="ECO:0000256" key="1">
    <source>
        <dbReference type="SAM" id="Phobius"/>
    </source>
</evidence>
<dbReference type="InterPro" id="IPR000014">
    <property type="entry name" value="PAS"/>
</dbReference>
<evidence type="ECO:0000259" key="3">
    <source>
        <dbReference type="PROSITE" id="PS50887"/>
    </source>
</evidence>
<dbReference type="Pfam" id="PF00563">
    <property type="entry name" value="EAL"/>
    <property type="match status" value="1"/>
</dbReference>
<dbReference type="Proteomes" id="UP000604737">
    <property type="component" value="Unassembled WGS sequence"/>
</dbReference>
<sequence>MQSLFAPRTRQDWHMVTLLGLVLCIGAVVLLVWESWGDYTQSERETEQRVYSAAGMIEAHFGVTLQQSKASIDSVATALLWKRQSGPIAGADYMDALRNAMSFDPQSNSLFVLAGDDVWMVDDRARMEGSLQVQQRLRDALAASPGQIFAAPMQRHGEWQVPMSYRYTLRDGKTMTVGALVPYANLQRISAWIDRHAGAIGIFRADGLPLMCAPDMNGHTNAPVQPLPAVRNGIGSADQGLCQGPSRQDHDVVFALVGSRDFPFVAYFGVPKASYTQPWVERLGWRLSSFLVYGLVIALFVAGLRRIVRHLVDDKRFYRELFDTVNDGLLIVEHGRISSANPAACAVFGVRDAGELVGLTPSALFHPELDEDAYRAPGVERDLASSGGWGRFSARMRRRDNGAMFDAEVRGAALPHTATQLLAIRDVSEERRYLAQQEFLASHDPLTELPNRYALMHRIDSRIATTPGPSFAVCVLDLNRFKEINDTLGHGVGDQVLQAIGERLSQWAHGRDAEVARLGGDELGLLVPGLMLCVNEVAELCASLSARVGLPLPVEEMQLEVSASIGVAFYPEHGREASELLRCADVAMYDAKQRRVPHRVYDADLDHHSRERLALYTELSHAIRDGGLTLYYQPKQSLRDGRIVGVEALLRWPHPQRGLMPPGAFVPLAENSELIRPMTAWVIGAAIRQLAAWQREGIVLCCAINLSARNLLDPGLLETIEAALLRYGVTAESLEFEVTESTLMEDPHIALERLSRIHALGARLSIDDYGTGYSSLAYLKRLPVQALKIDRTFVSQVANSPPDAIIVRSTITLAHNFGLTVIAEGVEHAADRDALAALGCDVIQGYLLARPMPAAALSEWLALREETR</sequence>
<dbReference type="NCBIfam" id="TIGR00229">
    <property type="entry name" value="sensory_box"/>
    <property type="match status" value="1"/>
</dbReference>
<gene>
    <name evidence="4" type="ORF">GCM10007350_32310</name>
</gene>
<dbReference type="PROSITE" id="PS50887">
    <property type="entry name" value="GGDEF"/>
    <property type="match status" value="1"/>
</dbReference>
<dbReference type="EMBL" id="BMYO01000009">
    <property type="protein sequence ID" value="GHD67917.1"/>
    <property type="molecule type" value="Genomic_DNA"/>
</dbReference>
<reference evidence="5" key="1">
    <citation type="journal article" date="2019" name="Int. J. Syst. Evol. Microbiol.">
        <title>The Global Catalogue of Microorganisms (GCM) 10K type strain sequencing project: providing services to taxonomists for standard genome sequencing and annotation.</title>
        <authorList>
            <consortium name="The Broad Institute Genomics Platform"/>
            <consortium name="The Broad Institute Genome Sequencing Center for Infectious Disease"/>
            <person name="Wu L."/>
            <person name="Ma J."/>
        </authorList>
    </citation>
    <scope>NUCLEOTIDE SEQUENCE [LARGE SCALE GENOMIC DNA]</scope>
    <source>
        <strain evidence="5">KCTC 23701</strain>
    </source>
</reference>
<accession>A0ABQ3H605</accession>
<name>A0ABQ3H605_9NEIS</name>
<dbReference type="SMART" id="SM00267">
    <property type="entry name" value="GGDEF"/>
    <property type="match status" value="1"/>
</dbReference>
<dbReference type="Gene3D" id="3.30.450.20">
    <property type="entry name" value="PAS domain"/>
    <property type="match status" value="1"/>
</dbReference>
<dbReference type="CDD" id="cd00130">
    <property type="entry name" value="PAS"/>
    <property type="match status" value="1"/>
</dbReference>
<dbReference type="SMART" id="SM00052">
    <property type="entry name" value="EAL"/>
    <property type="match status" value="1"/>
</dbReference>
<dbReference type="CDD" id="cd01948">
    <property type="entry name" value="EAL"/>
    <property type="match status" value="1"/>
</dbReference>
<dbReference type="Gene3D" id="3.20.20.450">
    <property type="entry name" value="EAL domain"/>
    <property type="match status" value="1"/>
</dbReference>
<keyword evidence="1" id="KW-0812">Transmembrane</keyword>
<comment type="caution">
    <text evidence="4">The sequence shown here is derived from an EMBL/GenBank/DDBJ whole genome shotgun (WGS) entry which is preliminary data.</text>
</comment>
<dbReference type="InterPro" id="IPR001633">
    <property type="entry name" value="EAL_dom"/>
</dbReference>
<dbReference type="InterPro" id="IPR043128">
    <property type="entry name" value="Rev_trsase/Diguanyl_cyclase"/>
</dbReference>
<keyword evidence="1" id="KW-1133">Transmembrane helix</keyword>
<dbReference type="InterPro" id="IPR035965">
    <property type="entry name" value="PAS-like_dom_sf"/>
</dbReference>
<dbReference type="Pfam" id="PF13188">
    <property type="entry name" value="PAS_8"/>
    <property type="match status" value="1"/>
</dbReference>
<dbReference type="NCBIfam" id="TIGR00254">
    <property type="entry name" value="GGDEF"/>
    <property type="match status" value="1"/>
</dbReference>
<protein>
    <recommendedName>
        <fullName evidence="6">EAL domain-containing protein</fullName>
    </recommendedName>
</protein>
<dbReference type="Pfam" id="PF00990">
    <property type="entry name" value="GGDEF"/>
    <property type="match status" value="1"/>
</dbReference>
<dbReference type="InterPro" id="IPR000160">
    <property type="entry name" value="GGDEF_dom"/>
</dbReference>
<evidence type="ECO:0000313" key="4">
    <source>
        <dbReference type="EMBL" id="GHD67917.1"/>
    </source>
</evidence>
<dbReference type="SMART" id="SM00091">
    <property type="entry name" value="PAS"/>
    <property type="match status" value="1"/>
</dbReference>
<keyword evidence="5" id="KW-1185">Reference proteome</keyword>
<dbReference type="PROSITE" id="PS50883">
    <property type="entry name" value="EAL"/>
    <property type="match status" value="1"/>
</dbReference>
<dbReference type="Gene3D" id="3.30.70.270">
    <property type="match status" value="1"/>
</dbReference>
<dbReference type="PANTHER" id="PTHR44757">
    <property type="entry name" value="DIGUANYLATE CYCLASE DGCP"/>
    <property type="match status" value="1"/>
</dbReference>
<evidence type="ECO:0000313" key="5">
    <source>
        <dbReference type="Proteomes" id="UP000604737"/>
    </source>
</evidence>
<keyword evidence="1" id="KW-0472">Membrane</keyword>
<dbReference type="InterPro" id="IPR035919">
    <property type="entry name" value="EAL_sf"/>
</dbReference>
<proteinExistence type="predicted"/>
<dbReference type="InterPro" id="IPR052155">
    <property type="entry name" value="Biofilm_reg_signaling"/>
</dbReference>
<dbReference type="SUPFAM" id="SSF55073">
    <property type="entry name" value="Nucleotide cyclase"/>
    <property type="match status" value="1"/>
</dbReference>
<feature type="domain" description="EAL" evidence="2">
    <location>
        <begin position="612"/>
        <end position="865"/>
    </location>
</feature>
<evidence type="ECO:0000259" key="2">
    <source>
        <dbReference type="PROSITE" id="PS50883"/>
    </source>
</evidence>
<dbReference type="SUPFAM" id="SSF141868">
    <property type="entry name" value="EAL domain-like"/>
    <property type="match status" value="1"/>
</dbReference>
<feature type="domain" description="GGDEF" evidence="3">
    <location>
        <begin position="469"/>
        <end position="605"/>
    </location>
</feature>
<feature type="transmembrane region" description="Helical" evidence="1">
    <location>
        <begin position="13"/>
        <end position="33"/>
    </location>
</feature>
<feature type="transmembrane region" description="Helical" evidence="1">
    <location>
        <begin position="290"/>
        <end position="308"/>
    </location>
</feature>
<dbReference type="PANTHER" id="PTHR44757:SF2">
    <property type="entry name" value="BIOFILM ARCHITECTURE MAINTENANCE PROTEIN MBAA"/>
    <property type="match status" value="1"/>
</dbReference>
<dbReference type="CDD" id="cd01949">
    <property type="entry name" value="GGDEF"/>
    <property type="match status" value="1"/>
</dbReference>
<evidence type="ECO:0008006" key="6">
    <source>
        <dbReference type="Google" id="ProtNLM"/>
    </source>
</evidence>
<dbReference type="SUPFAM" id="SSF55785">
    <property type="entry name" value="PYP-like sensor domain (PAS domain)"/>
    <property type="match status" value="1"/>
</dbReference>
<dbReference type="InterPro" id="IPR029787">
    <property type="entry name" value="Nucleotide_cyclase"/>
</dbReference>